<comment type="caution">
    <text evidence="2">The sequence shown here is derived from an EMBL/GenBank/DDBJ whole genome shotgun (WGS) entry which is preliminary data.</text>
</comment>
<evidence type="ECO:0000313" key="2">
    <source>
        <dbReference type="EMBL" id="KUL25332.1"/>
    </source>
</evidence>
<dbReference type="Proteomes" id="UP000053244">
    <property type="component" value="Unassembled WGS sequence"/>
</dbReference>
<dbReference type="RefSeq" id="WP_067703865.1">
    <property type="nucleotide sequence ID" value="NZ_LLZH01000315.1"/>
</dbReference>
<dbReference type="OrthoDB" id="166850at2"/>
<evidence type="ECO:0000313" key="3">
    <source>
        <dbReference type="Proteomes" id="UP000053244"/>
    </source>
</evidence>
<name>A0A117MMC8_9ACTN</name>
<sequence>MGAPARRGRKETPLAPTIPAQRRALAQALRDLRSECGTPSYRDLSRLAHCAAGTLSEAAAGRRLPSWETTSAYVMGCLAYAERRHDTAAALPCWRERWHRARLDDDSPTPTPGDISRRGVPPPAAPVRHASRRVRPVAVTVLLLLTLAALCSSDRQHPSPMTGLYNVVLVAPGGDEQRPGLAERLHQVLGGRLQAWAQADPAVQIRSVRYAGDDDDTFTRVAREHGADVVLRPMLRADPHTVTLSVGVLVTGRALGETPEFAGRHDIGLTEPFDVVDRNPRVSERLADSALHYVDALVAFLRGLGDYALGDFPAAERALLSADREFAAAGPHRVRRAVVDLMLGNAVGAQGARRADEAADHFRRALADDPAYRRTELGLADALRAGVRCEPGEAAAGRLREAADHYRRSLTLRSAVDPAQAALLDLKGHLGLGLIDQCLSVIGTQRRWRDADTHFTEALRYADAAARGDGGRHARWLAAEARAGQALSALAGDHAYDTAARGYEDALTMIGRIDVVRRPYLERTAVFLTNLRFAYAQLDRPQDLARTDRRIADLDRRLSDLALPPGP</sequence>
<dbReference type="AlphaFoldDB" id="A0A117MMC8"/>
<reference evidence="2 3" key="1">
    <citation type="submission" date="2015-10" db="EMBL/GenBank/DDBJ databases">
        <authorList>
            <person name="Gilbert D.G."/>
        </authorList>
    </citation>
    <scope>NUCLEOTIDE SEQUENCE [LARGE SCALE GENOMIC DNA]</scope>
    <source>
        <strain evidence="2 3">NRRL B-16712</strain>
    </source>
</reference>
<evidence type="ECO:0000256" key="1">
    <source>
        <dbReference type="SAM" id="MobiDB-lite"/>
    </source>
</evidence>
<dbReference type="EMBL" id="LLZH01000315">
    <property type="protein sequence ID" value="KUL25332.1"/>
    <property type="molecule type" value="Genomic_DNA"/>
</dbReference>
<dbReference type="InterPro" id="IPR011990">
    <property type="entry name" value="TPR-like_helical_dom_sf"/>
</dbReference>
<gene>
    <name evidence="2" type="ORF">ADL15_41170</name>
</gene>
<accession>A0A117MMC8</accession>
<keyword evidence="3" id="KW-1185">Reference proteome</keyword>
<organism evidence="2 3">
    <name type="scientific">Actinoplanes awajinensis subsp. mycoplanecinus</name>
    <dbReference type="NCBI Taxonomy" id="135947"/>
    <lineage>
        <taxon>Bacteria</taxon>
        <taxon>Bacillati</taxon>
        <taxon>Actinomycetota</taxon>
        <taxon>Actinomycetes</taxon>
        <taxon>Micromonosporales</taxon>
        <taxon>Micromonosporaceae</taxon>
        <taxon>Actinoplanes</taxon>
    </lineage>
</organism>
<dbReference type="Gene3D" id="1.25.40.10">
    <property type="entry name" value="Tetratricopeptide repeat domain"/>
    <property type="match status" value="1"/>
</dbReference>
<proteinExistence type="predicted"/>
<feature type="region of interest" description="Disordered" evidence="1">
    <location>
        <begin position="103"/>
        <end position="131"/>
    </location>
</feature>
<protein>
    <submittedName>
        <fullName evidence="2">Uncharacterized protein</fullName>
    </submittedName>
</protein>